<evidence type="ECO:0000256" key="2">
    <source>
        <dbReference type="ARBA" id="ARBA00022692"/>
    </source>
</evidence>
<dbReference type="AlphaFoldDB" id="A0A3M8H5R2"/>
<gene>
    <name evidence="6" type="ORF">EC501_13780</name>
</gene>
<evidence type="ECO:0000259" key="5">
    <source>
        <dbReference type="Pfam" id="PF06271"/>
    </source>
</evidence>
<keyword evidence="7" id="KW-1185">Reference proteome</keyword>
<evidence type="ECO:0000256" key="4">
    <source>
        <dbReference type="ARBA" id="ARBA00023136"/>
    </source>
</evidence>
<evidence type="ECO:0000256" key="3">
    <source>
        <dbReference type="ARBA" id="ARBA00022989"/>
    </source>
</evidence>
<keyword evidence="2" id="KW-0812">Transmembrane</keyword>
<organism evidence="6 7">
    <name type="scientific">Lysinibacillus halotolerans</name>
    <dbReference type="NCBI Taxonomy" id="1368476"/>
    <lineage>
        <taxon>Bacteria</taxon>
        <taxon>Bacillati</taxon>
        <taxon>Bacillota</taxon>
        <taxon>Bacilli</taxon>
        <taxon>Bacillales</taxon>
        <taxon>Bacillaceae</taxon>
        <taxon>Lysinibacillus</taxon>
    </lineage>
</organism>
<proteinExistence type="predicted"/>
<name>A0A3M8H5R2_9BACI</name>
<sequence>MGKRVLAYFIDTLVIIIASLIFSFGTMAVLGIVALLLLPFSYDANGEILNTILLVVYCLFLIPFYILTIIPSIGINLTFKKTVGYKIVGLKVNSDRWFKLFMRWFLRTGIIPLFFFVYICNLMYDSNFDSYSYIKICITFYVIYIVFNNIFVLFPKKKKPFIDSLLNIEVEMDNRKLS</sequence>
<evidence type="ECO:0000256" key="1">
    <source>
        <dbReference type="ARBA" id="ARBA00004141"/>
    </source>
</evidence>
<feature type="domain" description="RDD" evidence="5">
    <location>
        <begin position="1"/>
        <end position="165"/>
    </location>
</feature>
<dbReference type="EMBL" id="RHLQ01000039">
    <property type="protein sequence ID" value="RNC97751.1"/>
    <property type="molecule type" value="Genomic_DNA"/>
</dbReference>
<reference evidence="6 7" key="1">
    <citation type="journal article" date="2014" name="Int. J. Syst. Evol. Microbiol.">
        <title>Lysinibacillus halotolerans sp. nov., isolated from saline-alkaline soil.</title>
        <authorList>
            <person name="Kong D."/>
            <person name="Wang Y."/>
            <person name="Zhao B."/>
            <person name="Li Y."/>
            <person name="Song J."/>
            <person name="Zhai Y."/>
            <person name="Zhang C."/>
            <person name="Wang H."/>
            <person name="Chen X."/>
            <person name="Zhao B."/>
            <person name="Ruan Z."/>
        </authorList>
    </citation>
    <scope>NUCLEOTIDE SEQUENCE [LARGE SCALE GENOMIC DNA]</scope>
    <source>
        <strain evidence="6 7">MCCC 1A12703</strain>
    </source>
</reference>
<dbReference type="Proteomes" id="UP000279909">
    <property type="component" value="Unassembled WGS sequence"/>
</dbReference>
<protein>
    <recommendedName>
        <fullName evidence="5">RDD domain-containing protein</fullName>
    </recommendedName>
</protein>
<dbReference type="RefSeq" id="WP_122972885.1">
    <property type="nucleotide sequence ID" value="NZ_RHLQ01000039.1"/>
</dbReference>
<dbReference type="InterPro" id="IPR010432">
    <property type="entry name" value="RDD"/>
</dbReference>
<evidence type="ECO:0000313" key="7">
    <source>
        <dbReference type="Proteomes" id="UP000279909"/>
    </source>
</evidence>
<accession>A0A3M8H5R2</accession>
<dbReference type="GO" id="GO:0016020">
    <property type="term" value="C:membrane"/>
    <property type="evidence" value="ECO:0007669"/>
    <property type="project" value="UniProtKB-SubCell"/>
</dbReference>
<dbReference type="Pfam" id="PF06271">
    <property type="entry name" value="RDD"/>
    <property type="match status" value="1"/>
</dbReference>
<keyword evidence="3" id="KW-1133">Transmembrane helix</keyword>
<comment type="caution">
    <text evidence="6">The sequence shown here is derived from an EMBL/GenBank/DDBJ whole genome shotgun (WGS) entry which is preliminary data.</text>
</comment>
<comment type="subcellular location">
    <subcellularLocation>
        <location evidence="1">Membrane</location>
        <topology evidence="1">Multi-pass membrane protein</topology>
    </subcellularLocation>
</comment>
<evidence type="ECO:0000313" key="6">
    <source>
        <dbReference type="EMBL" id="RNC97751.1"/>
    </source>
</evidence>
<keyword evidence="4" id="KW-0472">Membrane</keyword>